<protein>
    <submittedName>
        <fullName evidence="2">Uncharacterized protein</fullName>
    </submittedName>
</protein>
<comment type="caution">
    <text evidence="2">The sequence shown here is derived from an EMBL/GenBank/DDBJ whole genome shotgun (WGS) entry which is preliminary data.</text>
</comment>
<feature type="compositionally biased region" description="Polar residues" evidence="1">
    <location>
        <begin position="12"/>
        <end position="42"/>
    </location>
</feature>
<feature type="region of interest" description="Disordered" evidence="1">
    <location>
        <begin position="12"/>
        <end position="117"/>
    </location>
</feature>
<proteinExistence type="predicted"/>
<evidence type="ECO:0000313" key="3">
    <source>
        <dbReference type="Proteomes" id="UP001460270"/>
    </source>
</evidence>
<feature type="region of interest" description="Disordered" evidence="1">
    <location>
        <begin position="133"/>
        <end position="180"/>
    </location>
</feature>
<organism evidence="2 3">
    <name type="scientific">Mugilogobius chulae</name>
    <name type="common">yellowstripe goby</name>
    <dbReference type="NCBI Taxonomy" id="88201"/>
    <lineage>
        <taxon>Eukaryota</taxon>
        <taxon>Metazoa</taxon>
        <taxon>Chordata</taxon>
        <taxon>Craniata</taxon>
        <taxon>Vertebrata</taxon>
        <taxon>Euteleostomi</taxon>
        <taxon>Actinopterygii</taxon>
        <taxon>Neopterygii</taxon>
        <taxon>Teleostei</taxon>
        <taxon>Neoteleostei</taxon>
        <taxon>Acanthomorphata</taxon>
        <taxon>Gobiaria</taxon>
        <taxon>Gobiiformes</taxon>
        <taxon>Gobioidei</taxon>
        <taxon>Gobiidae</taxon>
        <taxon>Gobionellinae</taxon>
        <taxon>Mugilogobius</taxon>
    </lineage>
</organism>
<dbReference type="AlphaFoldDB" id="A0AAW0NS64"/>
<sequence>MTLVCFSLEKSFASSHTSFTPESPSKSPSEVDSVDANMNSGYSSLSTTLSLKTSPSPPPNEDSKYRYFSRVLNDSPDETNAGEGRVLLEKEAESVPAPALERREAEQGGSDAAEREEDAFSGVFKATLVDLEPESPVSTRQDALPLFLRTPPGSPEEIEESPSQFDMDSLVDTLKNMGLR</sequence>
<feature type="compositionally biased region" description="Low complexity" evidence="1">
    <location>
        <begin position="43"/>
        <end position="54"/>
    </location>
</feature>
<evidence type="ECO:0000256" key="1">
    <source>
        <dbReference type="SAM" id="MobiDB-lite"/>
    </source>
</evidence>
<gene>
    <name evidence="2" type="ORF">WMY93_020120</name>
</gene>
<dbReference type="Proteomes" id="UP001460270">
    <property type="component" value="Unassembled WGS sequence"/>
</dbReference>
<dbReference type="EMBL" id="JBBPFD010000014">
    <property type="protein sequence ID" value="KAK7899267.1"/>
    <property type="molecule type" value="Genomic_DNA"/>
</dbReference>
<accession>A0AAW0NS64</accession>
<evidence type="ECO:0000313" key="2">
    <source>
        <dbReference type="EMBL" id="KAK7899267.1"/>
    </source>
</evidence>
<keyword evidence="3" id="KW-1185">Reference proteome</keyword>
<name>A0AAW0NS64_9GOBI</name>
<reference evidence="3" key="1">
    <citation type="submission" date="2024-04" db="EMBL/GenBank/DDBJ databases">
        <title>Salinicola lusitanus LLJ914,a marine bacterium isolated from the Okinawa Trough.</title>
        <authorList>
            <person name="Li J."/>
        </authorList>
    </citation>
    <scope>NUCLEOTIDE SEQUENCE [LARGE SCALE GENOMIC DNA]</scope>
</reference>